<sequence length="230" mass="25486">MDGCKTLLSLYGFVSSPNSVNTNSKPSISAISPTQLLSLTLADQSPRRRSSHNSTTVITTKNQSRRFFYLPSSRARSPHPRHPAAALVRDSHNHHRFYRFTSAVSHHRAAFVFGAVVFLPQLHLRATPPSFFSVQYSSKMVLVLDSGDSSEVRALIQMKSLLDCILPKAKDIKLVIPVMETVITCSWSSFEVLLVLFQIRRAKKTLKAVTSPKLNLKSAIFVFDSGGSLA</sequence>
<proteinExistence type="predicted"/>
<dbReference type="Proteomes" id="UP000826271">
    <property type="component" value="Unassembled WGS sequence"/>
</dbReference>
<dbReference type="AlphaFoldDB" id="A0AAV6Y941"/>
<organism evidence="1 2">
    <name type="scientific">Buddleja alternifolia</name>
    <dbReference type="NCBI Taxonomy" id="168488"/>
    <lineage>
        <taxon>Eukaryota</taxon>
        <taxon>Viridiplantae</taxon>
        <taxon>Streptophyta</taxon>
        <taxon>Embryophyta</taxon>
        <taxon>Tracheophyta</taxon>
        <taxon>Spermatophyta</taxon>
        <taxon>Magnoliopsida</taxon>
        <taxon>eudicotyledons</taxon>
        <taxon>Gunneridae</taxon>
        <taxon>Pentapetalae</taxon>
        <taxon>asterids</taxon>
        <taxon>lamiids</taxon>
        <taxon>Lamiales</taxon>
        <taxon>Scrophulariaceae</taxon>
        <taxon>Buddlejeae</taxon>
        <taxon>Buddleja</taxon>
    </lineage>
</organism>
<evidence type="ECO:0000313" key="1">
    <source>
        <dbReference type="EMBL" id="KAG8391374.1"/>
    </source>
</evidence>
<gene>
    <name evidence="1" type="ORF">BUALT_Bualt01G0181100</name>
</gene>
<protein>
    <submittedName>
        <fullName evidence="1">Uncharacterized protein</fullName>
    </submittedName>
</protein>
<keyword evidence="2" id="KW-1185">Reference proteome</keyword>
<evidence type="ECO:0000313" key="2">
    <source>
        <dbReference type="Proteomes" id="UP000826271"/>
    </source>
</evidence>
<reference evidence="1" key="1">
    <citation type="submission" date="2019-10" db="EMBL/GenBank/DDBJ databases">
        <authorList>
            <person name="Zhang R."/>
            <person name="Pan Y."/>
            <person name="Wang J."/>
            <person name="Ma R."/>
            <person name="Yu S."/>
        </authorList>
    </citation>
    <scope>NUCLEOTIDE SEQUENCE</scope>
    <source>
        <strain evidence="1">LA-IB0</strain>
        <tissue evidence="1">Leaf</tissue>
    </source>
</reference>
<accession>A0AAV6Y941</accession>
<name>A0AAV6Y941_9LAMI</name>
<dbReference type="EMBL" id="WHWC01000001">
    <property type="protein sequence ID" value="KAG8391374.1"/>
    <property type="molecule type" value="Genomic_DNA"/>
</dbReference>
<comment type="caution">
    <text evidence="1">The sequence shown here is derived from an EMBL/GenBank/DDBJ whole genome shotgun (WGS) entry which is preliminary data.</text>
</comment>